<dbReference type="Pfam" id="PF02472">
    <property type="entry name" value="ExbD"/>
    <property type="match status" value="1"/>
</dbReference>
<comment type="similarity">
    <text evidence="2 7">Belongs to the ExbD/TolR family.</text>
</comment>
<evidence type="ECO:0000256" key="1">
    <source>
        <dbReference type="ARBA" id="ARBA00004162"/>
    </source>
</evidence>
<feature type="region of interest" description="Disordered" evidence="8">
    <location>
        <begin position="128"/>
        <end position="160"/>
    </location>
</feature>
<proteinExistence type="inferred from homology"/>
<feature type="transmembrane region" description="Helical" evidence="9">
    <location>
        <begin position="20"/>
        <end position="38"/>
    </location>
</feature>
<evidence type="ECO:0000256" key="2">
    <source>
        <dbReference type="ARBA" id="ARBA00005811"/>
    </source>
</evidence>
<comment type="subcellular location">
    <subcellularLocation>
        <location evidence="1">Cell membrane</location>
        <topology evidence="1">Single-pass membrane protein</topology>
    </subcellularLocation>
    <subcellularLocation>
        <location evidence="7">Cell membrane</location>
        <topology evidence="7">Single-pass type II membrane protein</topology>
    </subcellularLocation>
</comment>
<evidence type="ECO:0000256" key="3">
    <source>
        <dbReference type="ARBA" id="ARBA00022475"/>
    </source>
</evidence>
<evidence type="ECO:0000313" key="10">
    <source>
        <dbReference type="EMBL" id="MDT0683807.1"/>
    </source>
</evidence>
<dbReference type="EMBL" id="JAVRHL010000003">
    <property type="protein sequence ID" value="MDT0683807.1"/>
    <property type="molecule type" value="Genomic_DNA"/>
</dbReference>
<dbReference type="RefSeq" id="WP_311692694.1">
    <property type="nucleotide sequence ID" value="NZ_JAVRHL010000003.1"/>
</dbReference>
<dbReference type="PANTHER" id="PTHR30558">
    <property type="entry name" value="EXBD MEMBRANE COMPONENT OF PMF-DRIVEN MACROMOLECULE IMPORT SYSTEM"/>
    <property type="match status" value="1"/>
</dbReference>
<gene>
    <name evidence="10" type="ORF">RM543_14035</name>
</gene>
<name>A0ABU3DJD1_9RHOB</name>
<protein>
    <submittedName>
        <fullName evidence="10">Biopolymer transporter ExbD</fullName>
    </submittedName>
</protein>
<keyword evidence="4 7" id="KW-0812">Transmembrane</keyword>
<keyword evidence="5 9" id="KW-1133">Transmembrane helix</keyword>
<dbReference type="Gene3D" id="3.30.420.270">
    <property type="match status" value="1"/>
</dbReference>
<evidence type="ECO:0000256" key="9">
    <source>
        <dbReference type="SAM" id="Phobius"/>
    </source>
</evidence>
<dbReference type="PANTHER" id="PTHR30558:SF3">
    <property type="entry name" value="BIOPOLYMER TRANSPORT PROTEIN EXBD-RELATED"/>
    <property type="match status" value="1"/>
</dbReference>
<keyword evidence="3" id="KW-1003">Cell membrane</keyword>
<dbReference type="Proteomes" id="UP001265259">
    <property type="component" value="Unassembled WGS sequence"/>
</dbReference>
<evidence type="ECO:0000256" key="6">
    <source>
        <dbReference type="ARBA" id="ARBA00023136"/>
    </source>
</evidence>
<dbReference type="InterPro" id="IPR003400">
    <property type="entry name" value="ExbD"/>
</dbReference>
<evidence type="ECO:0000256" key="8">
    <source>
        <dbReference type="SAM" id="MobiDB-lite"/>
    </source>
</evidence>
<keyword evidence="7" id="KW-0813">Transport</keyword>
<evidence type="ECO:0000256" key="4">
    <source>
        <dbReference type="ARBA" id="ARBA00022692"/>
    </source>
</evidence>
<keyword evidence="7" id="KW-0653">Protein transport</keyword>
<keyword evidence="11" id="KW-1185">Reference proteome</keyword>
<accession>A0ABU3DJD1</accession>
<organism evidence="10 11">
    <name type="scientific">Tropicimonas omnivorans</name>
    <dbReference type="NCBI Taxonomy" id="3075590"/>
    <lineage>
        <taxon>Bacteria</taxon>
        <taxon>Pseudomonadati</taxon>
        <taxon>Pseudomonadota</taxon>
        <taxon>Alphaproteobacteria</taxon>
        <taxon>Rhodobacterales</taxon>
        <taxon>Roseobacteraceae</taxon>
        <taxon>Tropicimonas</taxon>
    </lineage>
</organism>
<evidence type="ECO:0000256" key="7">
    <source>
        <dbReference type="RuleBase" id="RU003879"/>
    </source>
</evidence>
<sequence>MTFSLDEPRRPRRPSLTPMIDVVFLLLVFFMLASRFGLDMHVPLRLSSGEGEAYSGPPRLVDIRPETLSLNGIAMDPEALIAELGEMTESEADTIVLRARDGATLQHVVTAMEELSGAGFTSLTLVGTGEAPADEGRAAPGDSAPRGASEPGDGQEGARP</sequence>
<evidence type="ECO:0000256" key="5">
    <source>
        <dbReference type="ARBA" id="ARBA00022989"/>
    </source>
</evidence>
<reference evidence="10 11" key="1">
    <citation type="submission" date="2023-09" db="EMBL/GenBank/DDBJ databases">
        <authorList>
            <person name="Rey-Velasco X."/>
        </authorList>
    </citation>
    <scope>NUCLEOTIDE SEQUENCE [LARGE SCALE GENOMIC DNA]</scope>
    <source>
        <strain evidence="10 11">F158</strain>
    </source>
</reference>
<keyword evidence="6 9" id="KW-0472">Membrane</keyword>
<evidence type="ECO:0000313" key="11">
    <source>
        <dbReference type="Proteomes" id="UP001265259"/>
    </source>
</evidence>
<comment type="caution">
    <text evidence="10">The sequence shown here is derived from an EMBL/GenBank/DDBJ whole genome shotgun (WGS) entry which is preliminary data.</text>
</comment>